<dbReference type="GO" id="GO:0009279">
    <property type="term" value="C:cell outer membrane"/>
    <property type="evidence" value="ECO:0007669"/>
    <property type="project" value="UniProtKB-SubCell"/>
</dbReference>
<dbReference type="Proteomes" id="UP000602057">
    <property type="component" value="Unassembled WGS sequence"/>
</dbReference>
<keyword evidence="4" id="KW-0472">Membrane</keyword>
<dbReference type="EMBL" id="JACVXC010000001">
    <property type="protein sequence ID" value="MBD0834796.1"/>
    <property type="molecule type" value="Genomic_DNA"/>
</dbReference>
<dbReference type="AlphaFoldDB" id="A0A8J6UJH1"/>
<evidence type="ECO:0000256" key="5">
    <source>
        <dbReference type="ARBA" id="ARBA00023237"/>
    </source>
</evidence>
<keyword evidence="5" id="KW-0998">Cell outer membrane</keyword>
<evidence type="ECO:0000313" key="9">
    <source>
        <dbReference type="Proteomes" id="UP000602057"/>
    </source>
</evidence>
<evidence type="ECO:0000256" key="4">
    <source>
        <dbReference type="ARBA" id="ARBA00023136"/>
    </source>
</evidence>
<evidence type="ECO:0000313" key="8">
    <source>
        <dbReference type="EMBL" id="MBD0834796.1"/>
    </source>
</evidence>
<protein>
    <submittedName>
        <fullName evidence="8">RagB/SusD family nutrient uptake outer membrane protein</fullName>
    </submittedName>
</protein>
<name>A0A8J6UJH1_9FLAO</name>
<organism evidence="8 9">
    <name type="scientific">Aestuariibaculum suncheonense</name>
    <dbReference type="NCBI Taxonomy" id="1028745"/>
    <lineage>
        <taxon>Bacteria</taxon>
        <taxon>Pseudomonadati</taxon>
        <taxon>Bacteroidota</taxon>
        <taxon>Flavobacteriia</taxon>
        <taxon>Flavobacteriales</taxon>
        <taxon>Flavobacteriaceae</taxon>
    </lineage>
</organism>
<dbReference type="SUPFAM" id="SSF48452">
    <property type="entry name" value="TPR-like"/>
    <property type="match status" value="1"/>
</dbReference>
<sequence>MVLSLFLSSCDYLDYDEKDYLLQEDIYSDLERVNSALTGIYVALPSGFNQEGGAMLASASDDAVFAQDASSIHKYFNGAWGPAQTLDSKWSYFTAIRRANRLLEEVEKYQYEDRLYDKDPVYDVLMEELERKKFEARTLRAFYYFELAKRYGDIPLILKTLTVEEANSVSKNSFQEIIDFVVSECTAAAPNLPLSYQNEREKETGRVTRGAALAIKAKALLYAASPLHNASNNQQAWRDAAQAAYEVIDLGQYSLNSNYSSVFNNYNANNRELILESREGPSNYFERTNFPVGYVGGQSGNTPTQNLVDAYEMKATGLAIDHPSSGYNPNNPYAGRDPRLAETVIYNGSNFKGQTVEVFEGGRNGSPLRYATETGYYLRKYVDQTINLEIPNVTQKEHTWVLFRYAEVLLNYAEAMNEAYGPEDPATFGMTALQAVNEIRARSSVSMPPFPSGMSKEEFRTKLRNERRVELAFEAHRFWDIRRWKIAEETTNIYKMEVTNTGSSFTYTKELLETRPFESKMYLYPIPFSETVVNPNMIQNAGW</sequence>
<gene>
    <name evidence="8" type="ORF">ICJ84_05070</name>
</gene>
<proteinExistence type="inferred from homology"/>
<dbReference type="Pfam" id="PF07980">
    <property type="entry name" value="SusD_RagB"/>
    <property type="match status" value="1"/>
</dbReference>
<dbReference type="Pfam" id="PF14322">
    <property type="entry name" value="SusD-like_3"/>
    <property type="match status" value="1"/>
</dbReference>
<dbReference type="InterPro" id="IPR012944">
    <property type="entry name" value="SusD_RagB_dom"/>
</dbReference>
<evidence type="ECO:0000256" key="3">
    <source>
        <dbReference type="ARBA" id="ARBA00022729"/>
    </source>
</evidence>
<comment type="caution">
    <text evidence="8">The sequence shown here is derived from an EMBL/GenBank/DDBJ whole genome shotgun (WGS) entry which is preliminary data.</text>
</comment>
<evidence type="ECO:0000259" key="6">
    <source>
        <dbReference type="Pfam" id="PF07980"/>
    </source>
</evidence>
<feature type="domain" description="SusD-like N-terminal" evidence="7">
    <location>
        <begin position="11"/>
        <end position="219"/>
    </location>
</feature>
<keyword evidence="9" id="KW-1185">Reference proteome</keyword>
<evidence type="ECO:0000256" key="2">
    <source>
        <dbReference type="ARBA" id="ARBA00006275"/>
    </source>
</evidence>
<keyword evidence="3" id="KW-0732">Signal</keyword>
<reference evidence="8" key="1">
    <citation type="journal article" date="2013" name="Int. J. Syst. Evol. Microbiol.">
        <title>Aestuariibaculum suncheonense gen. nov., sp. nov., a marine bacterium of the family Flavobacteriaceae isolated from a tidal flat and emended descriptions of the genera Gaetbulibacter and Tamlana.</title>
        <authorList>
            <person name="Jeong S.H."/>
            <person name="Park M.S."/>
            <person name="Jin H.M."/>
            <person name="Lee K."/>
            <person name="Park W."/>
            <person name="Jeon C.O."/>
        </authorList>
    </citation>
    <scope>NUCLEOTIDE SEQUENCE</scope>
    <source>
        <strain evidence="8">SC17</strain>
    </source>
</reference>
<dbReference type="InterPro" id="IPR011990">
    <property type="entry name" value="TPR-like_helical_dom_sf"/>
</dbReference>
<comment type="similarity">
    <text evidence="2">Belongs to the SusD family.</text>
</comment>
<feature type="domain" description="RagB/SusD" evidence="6">
    <location>
        <begin position="288"/>
        <end position="543"/>
    </location>
</feature>
<evidence type="ECO:0000256" key="1">
    <source>
        <dbReference type="ARBA" id="ARBA00004442"/>
    </source>
</evidence>
<accession>A0A8J6UJH1</accession>
<dbReference type="Gene3D" id="1.25.40.390">
    <property type="match status" value="1"/>
</dbReference>
<evidence type="ECO:0000259" key="7">
    <source>
        <dbReference type="Pfam" id="PF14322"/>
    </source>
</evidence>
<reference evidence="8" key="2">
    <citation type="submission" date="2020-09" db="EMBL/GenBank/DDBJ databases">
        <authorList>
            <person name="Wu Z."/>
        </authorList>
    </citation>
    <scope>NUCLEOTIDE SEQUENCE</scope>
    <source>
        <strain evidence="8">SC17</strain>
    </source>
</reference>
<comment type="subcellular location">
    <subcellularLocation>
        <location evidence="1">Cell outer membrane</location>
    </subcellularLocation>
</comment>
<dbReference type="InterPro" id="IPR033985">
    <property type="entry name" value="SusD-like_N"/>
</dbReference>